<dbReference type="EMBL" id="FOGJ01000006">
    <property type="protein sequence ID" value="SER50958.1"/>
    <property type="molecule type" value="Genomic_DNA"/>
</dbReference>
<accession>A0A1H9PS70</accession>
<dbReference type="OrthoDB" id="2002677at2"/>
<dbReference type="AlphaFoldDB" id="A0A1H9PS70"/>
<reference evidence="1 2" key="1">
    <citation type="submission" date="2016-10" db="EMBL/GenBank/DDBJ databases">
        <authorList>
            <person name="de Groot N.N."/>
        </authorList>
    </citation>
    <scope>NUCLEOTIDE SEQUENCE [LARGE SCALE GENOMIC DNA]</scope>
    <source>
        <strain evidence="1 2">AR40</strain>
    </source>
</reference>
<protein>
    <submittedName>
        <fullName evidence="1">Uncharacterized protein</fullName>
    </submittedName>
</protein>
<sequence>MEVIASCKDFLDDTVKYQLIRRYQDRYYIRFELESGFIAELPVSEIPTGKNVVKLITDKPSEMIKIVNAFRQKGDWTETSYVQSTIIDCLLYSGDMPMTQASKIWSKLSRHEDLVQEMYNMIVEESPGIRSVKAAGFTARKLMDITQMTLIGAYLFMVSLREDPEKALPQLKDMVVDKQTTGYGET</sequence>
<dbReference type="eggNOG" id="ENOG5030HB6">
    <property type="taxonomic scope" value="Bacteria"/>
</dbReference>
<dbReference type="RefSeq" id="WP_022757746.1">
    <property type="nucleotide sequence ID" value="NZ_FOGJ01000006.1"/>
</dbReference>
<name>A0A1H9PS70_BUTFI</name>
<gene>
    <name evidence="1" type="ORF">SAMN04487884_106127</name>
</gene>
<proteinExistence type="predicted"/>
<evidence type="ECO:0000313" key="2">
    <source>
        <dbReference type="Proteomes" id="UP000182584"/>
    </source>
</evidence>
<organism evidence="1 2">
    <name type="scientific">Butyrivibrio fibrisolvens</name>
    <dbReference type="NCBI Taxonomy" id="831"/>
    <lineage>
        <taxon>Bacteria</taxon>
        <taxon>Bacillati</taxon>
        <taxon>Bacillota</taxon>
        <taxon>Clostridia</taxon>
        <taxon>Lachnospirales</taxon>
        <taxon>Lachnospiraceae</taxon>
        <taxon>Butyrivibrio</taxon>
    </lineage>
</organism>
<evidence type="ECO:0000313" key="1">
    <source>
        <dbReference type="EMBL" id="SER50958.1"/>
    </source>
</evidence>
<dbReference type="Proteomes" id="UP000182584">
    <property type="component" value="Unassembled WGS sequence"/>
</dbReference>